<dbReference type="EMBL" id="NMQU01000092">
    <property type="protein sequence ID" value="OXM46209.1"/>
    <property type="molecule type" value="Genomic_DNA"/>
</dbReference>
<evidence type="ECO:0000313" key="2">
    <source>
        <dbReference type="Proteomes" id="UP000215563"/>
    </source>
</evidence>
<name>A0A229RIB5_AMYAL</name>
<proteinExistence type="predicted"/>
<protein>
    <submittedName>
        <fullName evidence="1">Uncharacterized protein</fullName>
    </submittedName>
</protein>
<dbReference type="AlphaFoldDB" id="A0A229RIB5"/>
<comment type="caution">
    <text evidence="1">The sequence shown here is derived from an EMBL/GenBank/DDBJ whole genome shotgun (WGS) entry which is preliminary data.</text>
</comment>
<evidence type="ECO:0000313" key="1">
    <source>
        <dbReference type="EMBL" id="OXM46209.1"/>
    </source>
</evidence>
<accession>A0A229RIB5</accession>
<reference evidence="1 2" key="1">
    <citation type="submission" date="2017-07" db="EMBL/GenBank/DDBJ databases">
        <title>Amycolatopsis alba DSM 44262 Genome sequencing and assembly.</title>
        <authorList>
            <person name="Kaur N."/>
            <person name="Mayilraj S."/>
        </authorList>
    </citation>
    <scope>NUCLEOTIDE SEQUENCE [LARGE SCALE GENOMIC DNA]</scope>
    <source>
        <strain evidence="1 2">DSM 44262</strain>
    </source>
</reference>
<gene>
    <name evidence="1" type="ORF">CFP75_28435</name>
</gene>
<organism evidence="1 2">
    <name type="scientific">Amycolatopsis alba DSM 44262</name>
    <dbReference type="NCBI Taxonomy" id="1125972"/>
    <lineage>
        <taxon>Bacteria</taxon>
        <taxon>Bacillati</taxon>
        <taxon>Actinomycetota</taxon>
        <taxon>Actinomycetes</taxon>
        <taxon>Pseudonocardiales</taxon>
        <taxon>Pseudonocardiaceae</taxon>
        <taxon>Amycolatopsis</taxon>
    </lineage>
</organism>
<keyword evidence="2" id="KW-1185">Reference proteome</keyword>
<sequence>MNGHASVTVAGDAGIGVAALSEDLGVVCERTGISISMEQAAARKSRPTVRNPQGLLVLEI</sequence>
<dbReference type="Proteomes" id="UP000215563">
    <property type="component" value="Unassembled WGS sequence"/>
</dbReference>